<dbReference type="GO" id="GO:0016787">
    <property type="term" value="F:hydrolase activity"/>
    <property type="evidence" value="ECO:0007669"/>
    <property type="project" value="UniProtKB-KW"/>
</dbReference>
<gene>
    <name evidence="7" type="ORF">ACFQKB_43150</name>
</gene>
<dbReference type="Proteomes" id="UP001596380">
    <property type="component" value="Unassembled WGS sequence"/>
</dbReference>
<protein>
    <submittedName>
        <fullName evidence="7">NUDIX hydrolase</fullName>
    </submittedName>
</protein>
<dbReference type="PROSITE" id="PS00893">
    <property type="entry name" value="NUDIX_BOX"/>
    <property type="match status" value="1"/>
</dbReference>
<dbReference type="EMBL" id="JBHSXS010000056">
    <property type="protein sequence ID" value="MFC6886621.1"/>
    <property type="molecule type" value="Genomic_DNA"/>
</dbReference>
<evidence type="ECO:0000256" key="2">
    <source>
        <dbReference type="ARBA" id="ARBA00005582"/>
    </source>
</evidence>
<dbReference type="Pfam" id="PF00293">
    <property type="entry name" value="NUDIX"/>
    <property type="match status" value="1"/>
</dbReference>
<evidence type="ECO:0000256" key="5">
    <source>
        <dbReference type="RuleBase" id="RU003476"/>
    </source>
</evidence>
<organism evidence="7 8">
    <name type="scientific">Actinomadura yumaensis</name>
    <dbReference type="NCBI Taxonomy" id="111807"/>
    <lineage>
        <taxon>Bacteria</taxon>
        <taxon>Bacillati</taxon>
        <taxon>Actinomycetota</taxon>
        <taxon>Actinomycetes</taxon>
        <taxon>Streptosporangiales</taxon>
        <taxon>Thermomonosporaceae</taxon>
        <taxon>Actinomadura</taxon>
    </lineage>
</organism>
<reference evidence="8" key="1">
    <citation type="journal article" date="2019" name="Int. J. Syst. Evol. Microbiol.">
        <title>The Global Catalogue of Microorganisms (GCM) 10K type strain sequencing project: providing services to taxonomists for standard genome sequencing and annotation.</title>
        <authorList>
            <consortium name="The Broad Institute Genomics Platform"/>
            <consortium name="The Broad Institute Genome Sequencing Center for Infectious Disease"/>
            <person name="Wu L."/>
            <person name="Ma J."/>
        </authorList>
    </citation>
    <scope>NUCLEOTIDE SEQUENCE [LARGE SCALE GENOMIC DNA]</scope>
    <source>
        <strain evidence="8">JCM 3369</strain>
    </source>
</reference>
<dbReference type="RefSeq" id="WP_160822270.1">
    <property type="nucleotide sequence ID" value="NZ_JBHSXS010000056.1"/>
</dbReference>
<dbReference type="PRINTS" id="PR00502">
    <property type="entry name" value="NUDIXFAMILY"/>
</dbReference>
<dbReference type="InterPro" id="IPR020084">
    <property type="entry name" value="NUDIX_hydrolase_CS"/>
</dbReference>
<accession>A0ABW2CXX3</accession>
<sequence length="163" mass="18163">MSDETPSDRPAVRIICVDPSDRILLLQWHDPVSGRLFWEPPGGGVESMETPLDAARRELFEETGLPGEAVQDISVPVVRDFHWLGRHYVKTEPFYLARFPDTPAVAPAAFTPEENDTYAGASWLPPPAIATLKALEPPNLLQAITPLLATETGRPHRSTRFRR</sequence>
<dbReference type="PANTHER" id="PTHR43046:SF12">
    <property type="entry name" value="GDP-MANNOSE MANNOSYL HYDROLASE"/>
    <property type="match status" value="1"/>
</dbReference>
<evidence type="ECO:0000259" key="6">
    <source>
        <dbReference type="PROSITE" id="PS51462"/>
    </source>
</evidence>
<evidence type="ECO:0000313" key="8">
    <source>
        <dbReference type="Proteomes" id="UP001596380"/>
    </source>
</evidence>
<evidence type="ECO:0000256" key="3">
    <source>
        <dbReference type="ARBA" id="ARBA00022801"/>
    </source>
</evidence>
<dbReference type="InterPro" id="IPR000086">
    <property type="entry name" value="NUDIX_hydrolase_dom"/>
</dbReference>
<keyword evidence="4" id="KW-0460">Magnesium</keyword>
<keyword evidence="3 5" id="KW-0378">Hydrolase</keyword>
<evidence type="ECO:0000313" key="7">
    <source>
        <dbReference type="EMBL" id="MFC6886621.1"/>
    </source>
</evidence>
<feature type="domain" description="Nudix hydrolase" evidence="6">
    <location>
        <begin position="7"/>
        <end position="150"/>
    </location>
</feature>
<dbReference type="CDD" id="cd04685">
    <property type="entry name" value="NUDIX_Hydrolase"/>
    <property type="match status" value="1"/>
</dbReference>
<dbReference type="InterPro" id="IPR020476">
    <property type="entry name" value="Nudix_hydrolase"/>
</dbReference>
<comment type="similarity">
    <text evidence="2 5">Belongs to the Nudix hydrolase family.</text>
</comment>
<dbReference type="InterPro" id="IPR015797">
    <property type="entry name" value="NUDIX_hydrolase-like_dom_sf"/>
</dbReference>
<proteinExistence type="inferred from homology"/>
<comment type="caution">
    <text evidence="7">The sequence shown here is derived from an EMBL/GenBank/DDBJ whole genome shotgun (WGS) entry which is preliminary data.</text>
</comment>
<dbReference type="PROSITE" id="PS51462">
    <property type="entry name" value="NUDIX"/>
    <property type="match status" value="1"/>
</dbReference>
<name>A0ABW2CXX3_9ACTN</name>
<comment type="cofactor">
    <cofactor evidence="1">
        <name>Mg(2+)</name>
        <dbReference type="ChEBI" id="CHEBI:18420"/>
    </cofactor>
</comment>
<dbReference type="SUPFAM" id="SSF55811">
    <property type="entry name" value="Nudix"/>
    <property type="match status" value="1"/>
</dbReference>
<keyword evidence="8" id="KW-1185">Reference proteome</keyword>
<evidence type="ECO:0000256" key="4">
    <source>
        <dbReference type="ARBA" id="ARBA00022842"/>
    </source>
</evidence>
<dbReference type="Gene3D" id="3.90.79.10">
    <property type="entry name" value="Nucleoside Triphosphate Pyrophosphohydrolase"/>
    <property type="match status" value="1"/>
</dbReference>
<evidence type="ECO:0000256" key="1">
    <source>
        <dbReference type="ARBA" id="ARBA00001946"/>
    </source>
</evidence>
<dbReference type="PANTHER" id="PTHR43046">
    <property type="entry name" value="GDP-MANNOSE MANNOSYL HYDROLASE"/>
    <property type="match status" value="1"/>
</dbReference>